<protein>
    <recommendedName>
        <fullName evidence="4">Transmembrane protein</fullName>
    </recommendedName>
</protein>
<keyword evidence="3" id="KW-1185">Reference proteome</keyword>
<accession>A0A164L996</accession>
<comment type="caution">
    <text evidence="2">The sequence shown here is derived from an EMBL/GenBank/DDBJ whole genome shotgun (WGS) entry which is preliminary data.</text>
</comment>
<sequence>MDSPNAFLNACFLHAQKGDEGSLHQSLLSRNINSLLLLLPLLLQRDKIDKRMFPLISFLFLSVSLFFFFILFFQQKKKNQIENKRKLKCIPLNQEATKVRLARQTQLGLSRRPGPLSFTLVTLDGPKQNKDEANLLDQTNA</sequence>
<evidence type="ECO:0000256" key="1">
    <source>
        <dbReference type="SAM" id="Phobius"/>
    </source>
</evidence>
<dbReference type="AlphaFoldDB" id="A0A164L996"/>
<keyword evidence="1" id="KW-1133">Transmembrane helix</keyword>
<proteinExistence type="predicted"/>
<keyword evidence="1" id="KW-0812">Transmembrane</keyword>
<evidence type="ECO:0008006" key="4">
    <source>
        <dbReference type="Google" id="ProtNLM"/>
    </source>
</evidence>
<evidence type="ECO:0000313" key="3">
    <source>
        <dbReference type="Proteomes" id="UP000076858"/>
    </source>
</evidence>
<organism evidence="2 3">
    <name type="scientific">Daphnia magna</name>
    <dbReference type="NCBI Taxonomy" id="35525"/>
    <lineage>
        <taxon>Eukaryota</taxon>
        <taxon>Metazoa</taxon>
        <taxon>Ecdysozoa</taxon>
        <taxon>Arthropoda</taxon>
        <taxon>Crustacea</taxon>
        <taxon>Branchiopoda</taxon>
        <taxon>Diplostraca</taxon>
        <taxon>Cladocera</taxon>
        <taxon>Anomopoda</taxon>
        <taxon>Daphniidae</taxon>
        <taxon>Daphnia</taxon>
    </lineage>
</organism>
<dbReference type="EMBL" id="LRGB01003163">
    <property type="protein sequence ID" value="KZS03907.1"/>
    <property type="molecule type" value="Genomic_DNA"/>
</dbReference>
<reference evidence="2 3" key="1">
    <citation type="submission" date="2016-03" db="EMBL/GenBank/DDBJ databases">
        <title>EvidentialGene: Evidence-directed Construction of Genes on Genomes.</title>
        <authorList>
            <person name="Gilbert D.G."/>
            <person name="Choi J.-H."/>
            <person name="Mockaitis K."/>
            <person name="Colbourne J."/>
            <person name="Pfrender M."/>
        </authorList>
    </citation>
    <scope>NUCLEOTIDE SEQUENCE [LARGE SCALE GENOMIC DNA]</scope>
    <source>
        <strain evidence="2 3">Xinb3</strain>
        <tissue evidence="2">Complete organism</tissue>
    </source>
</reference>
<evidence type="ECO:0000313" key="2">
    <source>
        <dbReference type="EMBL" id="KZS03907.1"/>
    </source>
</evidence>
<dbReference type="Proteomes" id="UP000076858">
    <property type="component" value="Unassembled WGS sequence"/>
</dbReference>
<keyword evidence="1" id="KW-0472">Membrane</keyword>
<gene>
    <name evidence="2" type="ORF">APZ42_033233</name>
</gene>
<name>A0A164L996_9CRUS</name>
<feature type="transmembrane region" description="Helical" evidence="1">
    <location>
        <begin position="55"/>
        <end position="73"/>
    </location>
</feature>